<evidence type="ECO:0000256" key="1">
    <source>
        <dbReference type="SAM" id="MobiDB-lite"/>
    </source>
</evidence>
<gene>
    <name evidence="2" type="ORF">JOC86_004958</name>
</gene>
<feature type="compositionally biased region" description="Basic and acidic residues" evidence="1">
    <location>
        <begin position="20"/>
        <end position="41"/>
    </location>
</feature>
<accession>A0ABS2NKH2</accession>
<keyword evidence="3" id="KW-1185">Reference proteome</keyword>
<reference evidence="2 3" key="1">
    <citation type="submission" date="2021-01" db="EMBL/GenBank/DDBJ databases">
        <title>Genomic Encyclopedia of Type Strains, Phase IV (KMG-IV): sequencing the most valuable type-strain genomes for metagenomic binning, comparative biology and taxonomic classification.</title>
        <authorList>
            <person name="Goeker M."/>
        </authorList>
    </citation>
    <scope>NUCLEOTIDE SEQUENCE [LARGE SCALE GENOMIC DNA]</scope>
    <source>
        <strain evidence="2 3">DSM 24834</strain>
    </source>
</reference>
<evidence type="ECO:0000313" key="2">
    <source>
        <dbReference type="EMBL" id="MBM7588360.1"/>
    </source>
</evidence>
<organism evidence="2 3">
    <name type="scientific">Rossellomorea pakistanensis</name>
    <dbReference type="NCBI Taxonomy" id="992288"/>
    <lineage>
        <taxon>Bacteria</taxon>
        <taxon>Bacillati</taxon>
        <taxon>Bacillota</taxon>
        <taxon>Bacilli</taxon>
        <taxon>Bacillales</taxon>
        <taxon>Bacillaceae</taxon>
        <taxon>Rossellomorea</taxon>
    </lineage>
</organism>
<evidence type="ECO:0000313" key="3">
    <source>
        <dbReference type="Proteomes" id="UP001646157"/>
    </source>
</evidence>
<sequence>MIAKKEPEEAVKLRRRKNDGKKEPEEAMKLPRRKSDYMKKAERRRETDLMLVIDIK</sequence>
<name>A0ABS2NKH2_9BACI</name>
<comment type="caution">
    <text evidence="2">The sequence shown here is derived from an EMBL/GenBank/DDBJ whole genome shotgun (WGS) entry which is preliminary data.</text>
</comment>
<proteinExistence type="predicted"/>
<feature type="compositionally biased region" description="Basic and acidic residues" evidence="1">
    <location>
        <begin position="1"/>
        <end position="12"/>
    </location>
</feature>
<protein>
    <submittedName>
        <fullName evidence="2">Uncharacterized protein</fullName>
    </submittedName>
</protein>
<dbReference type="Proteomes" id="UP001646157">
    <property type="component" value="Unassembled WGS sequence"/>
</dbReference>
<feature type="region of interest" description="Disordered" evidence="1">
    <location>
        <begin position="1"/>
        <end position="41"/>
    </location>
</feature>
<dbReference type="RefSeq" id="WP_205176199.1">
    <property type="nucleotide sequence ID" value="NZ_JAFBDZ010000011.1"/>
</dbReference>
<dbReference type="EMBL" id="JAFBDZ010000011">
    <property type="protein sequence ID" value="MBM7588360.1"/>
    <property type="molecule type" value="Genomic_DNA"/>
</dbReference>